<evidence type="ECO:0000313" key="2">
    <source>
        <dbReference type="EMBL" id="SFL95614.1"/>
    </source>
</evidence>
<keyword evidence="1" id="KW-0812">Transmembrane</keyword>
<evidence type="ECO:0000256" key="1">
    <source>
        <dbReference type="SAM" id="Phobius"/>
    </source>
</evidence>
<protein>
    <submittedName>
        <fullName evidence="2">Uncharacterized protein</fullName>
    </submittedName>
</protein>
<dbReference type="EMBL" id="FOTY01000009">
    <property type="protein sequence ID" value="SFL95614.1"/>
    <property type="molecule type" value="Genomic_DNA"/>
</dbReference>
<dbReference type="AlphaFoldDB" id="A0A1I4LXE1"/>
<proteinExistence type="predicted"/>
<keyword evidence="1" id="KW-0472">Membrane</keyword>
<name>A0A1I4LXE1_9BACI</name>
<organism evidence="2 3">
    <name type="scientific">Salibacterium qingdaonense</name>
    <dbReference type="NCBI Taxonomy" id="266892"/>
    <lineage>
        <taxon>Bacteria</taxon>
        <taxon>Bacillati</taxon>
        <taxon>Bacillota</taxon>
        <taxon>Bacilli</taxon>
        <taxon>Bacillales</taxon>
        <taxon>Bacillaceae</taxon>
    </lineage>
</organism>
<feature type="transmembrane region" description="Helical" evidence="1">
    <location>
        <begin position="32"/>
        <end position="53"/>
    </location>
</feature>
<sequence>MHIPVVRAFIMLVVCVVLFFTAPVFYEEAKGYPLQVIGFTGMVFSLSYGVLLCREPTWSKQQKEKKDQLHGSG</sequence>
<keyword evidence="3" id="KW-1185">Reference proteome</keyword>
<reference evidence="2 3" key="1">
    <citation type="submission" date="2016-10" db="EMBL/GenBank/DDBJ databases">
        <authorList>
            <person name="de Groot N.N."/>
        </authorList>
    </citation>
    <scope>NUCLEOTIDE SEQUENCE [LARGE SCALE GENOMIC DNA]</scope>
    <source>
        <strain evidence="2 3">CGMCC 1.6134</strain>
    </source>
</reference>
<evidence type="ECO:0000313" key="3">
    <source>
        <dbReference type="Proteomes" id="UP000199668"/>
    </source>
</evidence>
<gene>
    <name evidence="2" type="ORF">SAMN04488054_10951</name>
</gene>
<keyword evidence="1" id="KW-1133">Transmembrane helix</keyword>
<accession>A0A1I4LXE1</accession>
<dbReference type="Proteomes" id="UP000199668">
    <property type="component" value="Unassembled WGS sequence"/>
</dbReference>
<feature type="transmembrane region" description="Helical" evidence="1">
    <location>
        <begin position="5"/>
        <end position="26"/>
    </location>
</feature>